<gene>
    <name evidence="1" type="ordered locus">SACE_6634</name>
</gene>
<reference evidence="1 2" key="1">
    <citation type="journal article" date="2007" name="Nat. Biotechnol.">
        <title>Complete genome sequence of the erythromycin-producing bacterium Saccharopolyspora erythraea NRRL23338.</title>
        <authorList>
            <person name="Oliynyk M."/>
            <person name="Samborskyy M."/>
            <person name="Lester J.B."/>
            <person name="Mironenko T."/>
            <person name="Scott N."/>
            <person name="Dickens S."/>
            <person name="Haydock S.F."/>
            <person name="Leadlay P.F."/>
        </authorList>
    </citation>
    <scope>NUCLEOTIDE SEQUENCE [LARGE SCALE GENOMIC DNA]</scope>
    <source>
        <strain evidence="2">ATCC 11635 / DSM 40517 / JCM 4748 / NBRC 13426 / NCIMB 8594 / NRRL 2338</strain>
    </source>
</reference>
<dbReference type="EMBL" id="AM420293">
    <property type="protein sequence ID" value="CAM05800.1"/>
    <property type="molecule type" value="Genomic_DNA"/>
</dbReference>
<evidence type="ECO:0000313" key="1">
    <source>
        <dbReference type="EMBL" id="CAM05800.1"/>
    </source>
</evidence>
<keyword evidence="2" id="KW-1185">Reference proteome</keyword>
<dbReference type="Proteomes" id="UP000006728">
    <property type="component" value="Chromosome"/>
</dbReference>
<accession>A4FP25</accession>
<organism evidence="1 2">
    <name type="scientific">Saccharopolyspora erythraea (strain ATCC 11635 / DSM 40517 / JCM 4748 / NBRC 13426 / NCIMB 8594 / NRRL 2338)</name>
    <dbReference type="NCBI Taxonomy" id="405948"/>
    <lineage>
        <taxon>Bacteria</taxon>
        <taxon>Bacillati</taxon>
        <taxon>Actinomycetota</taxon>
        <taxon>Actinomycetes</taxon>
        <taxon>Pseudonocardiales</taxon>
        <taxon>Pseudonocardiaceae</taxon>
        <taxon>Saccharopolyspora</taxon>
    </lineage>
</organism>
<proteinExistence type="predicted"/>
<protein>
    <recommendedName>
        <fullName evidence="3">SH3b domain-containing protein</fullName>
    </recommendedName>
</protein>
<sequence>MLVFMWATGTQAGGLLGGTAPCEFQVNADVLNVRAGPATGEKQVDSLLNGAKVRGTPTVVNGFRDLGGGRWAADEFLTRKPGSKCEP</sequence>
<evidence type="ECO:0000313" key="2">
    <source>
        <dbReference type="Proteomes" id="UP000006728"/>
    </source>
</evidence>
<dbReference type="AlphaFoldDB" id="A4FP25"/>
<evidence type="ECO:0008006" key="3">
    <source>
        <dbReference type="Google" id="ProtNLM"/>
    </source>
</evidence>
<dbReference type="HOGENOM" id="CLU_171089_0_0_11"/>
<dbReference type="KEGG" id="sen:SACE_6634"/>
<name>A4FP25_SACEN</name>